<protein>
    <submittedName>
        <fullName evidence="2">DUF2167 domain-containing protein</fullName>
    </submittedName>
</protein>
<evidence type="ECO:0000313" key="3">
    <source>
        <dbReference type="Proteomes" id="UP000480178"/>
    </source>
</evidence>
<dbReference type="KEGG" id="rhoz:GXP67_28425"/>
<reference evidence="2 3" key="1">
    <citation type="submission" date="2020-01" db="EMBL/GenBank/DDBJ databases">
        <authorList>
            <person name="Kim M.K."/>
        </authorList>
    </citation>
    <scope>NUCLEOTIDE SEQUENCE [LARGE SCALE GENOMIC DNA]</scope>
    <source>
        <strain evidence="2 3">172606-1</strain>
    </source>
</reference>
<gene>
    <name evidence="2" type="ORF">GXP67_28425</name>
</gene>
<dbReference type="RefSeq" id="WP_162446279.1">
    <property type="nucleotide sequence ID" value="NZ_CP048222.1"/>
</dbReference>
<name>A0A6C0GQE1_9BACT</name>
<evidence type="ECO:0000313" key="2">
    <source>
        <dbReference type="EMBL" id="QHT70298.1"/>
    </source>
</evidence>
<dbReference type="Pfam" id="PF09935">
    <property type="entry name" value="DUF2167"/>
    <property type="match status" value="1"/>
</dbReference>
<keyword evidence="3" id="KW-1185">Reference proteome</keyword>
<dbReference type="InterPro" id="IPR018682">
    <property type="entry name" value="DUF2167_membr"/>
</dbReference>
<accession>A0A6C0GQE1</accession>
<feature type="signal peptide" evidence="1">
    <location>
        <begin position="1"/>
        <end position="20"/>
    </location>
</feature>
<feature type="chain" id="PRO_5025417403" evidence="1">
    <location>
        <begin position="21"/>
        <end position="313"/>
    </location>
</feature>
<proteinExistence type="predicted"/>
<dbReference type="AlphaFoldDB" id="A0A6C0GQE1"/>
<keyword evidence="1" id="KW-0732">Signal</keyword>
<evidence type="ECO:0000256" key="1">
    <source>
        <dbReference type="SAM" id="SignalP"/>
    </source>
</evidence>
<dbReference type="EMBL" id="CP048222">
    <property type="protein sequence ID" value="QHT70298.1"/>
    <property type="molecule type" value="Genomic_DNA"/>
</dbReference>
<sequence>MKKTLLLFSFTLSSLSAVFAQTAQDSLALMAQAYQTYTDSINASMKYEKGTIKLSNGIATIKVPAGYKYLDAKQSNYVLTELWGNPDRGSSLGMLFPEHAGPMSDSSWCFNIEYDEIGYVEDDDAEDIDYEELLTTMKQEVTDANTDRVAQGYEKVELVGWASNPFYDADKKILHWAKEIKFGDSEENTLNYNVRVLGRKGVLILNAIASMNDLKAVKGNVHAVTDIVAFTDGNKYENFNPDVDQVAAYSIGGLVAGKVLAKVGFFAGLLKFWKVIAIAIAGAGTSLWKWFTGRRENDERRTLNQPERRSLEG</sequence>
<organism evidence="2 3">
    <name type="scientific">Rhodocytophaga rosea</name>
    <dbReference type="NCBI Taxonomy" id="2704465"/>
    <lineage>
        <taxon>Bacteria</taxon>
        <taxon>Pseudomonadati</taxon>
        <taxon>Bacteroidota</taxon>
        <taxon>Cytophagia</taxon>
        <taxon>Cytophagales</taxon>
        <taxon>Rhodocytophagaceae</taxon>
        <taxon>Rhodocytophaga</taxon>
    </lineage>
</organism>
<dbReference type="Proteomes" id="UP000480178">
    <property type="component" value="Chromosome"/>
</dbReference>